<evidence type="ECO:0000256" key="6">
    <source>
        <dbReference type="ARBA" id="ARBA00022679"/>
    </source>
</evidence>
<keyword evidence="7 10" id="KW-0949">S-adenosyl-L-methionine</keyword>
<feature type="domain" description="Ribosomal RNA small subunit methyltransferase E methyltransferase" evidence="11">
    <location>
        <begin position="76"/>
        <end position="234"/>
    </location>
</feature>
<comment type="catalytic activity">
    <reaction evidence="9 10">
        <text>uridine(1498) in 16S rRNA + S-adenosyl-L-methionine = N(3)-methyluridine(1498) in 16S rRNA + S-adenosyl-L-homocysteine + H(+)</text>
        <dbReference type="Rhea" id="RHEA:42920"/>
        <dbReference type="Rhea" id="RHEA-COMP:10283"/>
        <dbReference type="Rhea" id="RHEA-COMP:10284"/>
        <dbReference type="ChEBI" id="CHEBI:15378"/>
        <dbReference type="ChEBI" id="CHEBI:57856"/>
        <dbReference type="ChEBI" id="CHEBI:59789"/>
        <dbReference type="ChEBI" id="CHEBI:65315"/>
        <dbReference type="ChEBI" id="CHEBI:74502"/>
        <dbReference type="EC" id="2.1.1.193"/>
    </reaction>
</comment>
<keyword evidence="3 10" id="KW-0963">Cytoplasm</keyword>
<evidence type="ECO:0000256" key="7">
    <source>
        <dbReference type="ARBA" id="ARBA00022691"/>
    </source>
</evidence>
<dbReference type="CDD" id="cd18084">
    <property type="entry name" value="RsmE-like"/>
    <property type="match status" value="1"/>
</dbReference>
<dbReference type="PANTHER" id="PTHR30027:SF3">
    <property type="entry name" value="16S RRNA (URACIL(1498)-N(3))-METHYLTRANSFERASE"/>
    <property type="match status" value="1"/>
</dbReference>
<dbReference type="STRING" id="324925.Ppha_0337"/>
<dbReference type="Pfam" id="PF20260">
    <property type="entry name" value="PUA_4"/>
    <property type="match status" value="1"/>
</dbReference>
<evidence type="ECO:0000256" key="10">
    <source>
        <dbReference type="PIRNR" id="PIRNR015601"/>
    </source>
</evidence>
<reference evidence="13 14" key="1">
    <citation type="submission" date="2008-06" db="EMBL/GenBank/DDBJ databases">
        <title>Complete sequence of Pelodictyon phaeoclathratiforme BU-1.</title>
        <authorList>
            <consortium name="US DOE Joint Genome Institute"/>
            <person name="Lucas S."/>
            <person name="Copeland A."/>
            <person name="Lapidus A."/>
            <person name="Glavina del Rio T."/>
            <person name="Dalin E."/>
            <person name="Tice H."/>
            <person name="Bruce D."/>
            <person name="Goodwin L."/>
            <person name="Pitluck S."/>
            <person name="Schmutz J."/>
            <person name="Larimer F."/>
            <person name="Land M."/>
            <person name="Hauser L."/>
            <person name="Kyrpides N."/>
            <person name="Mikhailova N."/>
            <person name="Liu Z."/>
            <person name="Li T."/>
            <person name="Zhao F."/>
            <person name="Overmann J."/>
            <person name="Bryant D.A."/>
            <person name="Richardson P."/>
        </authorList>
    </citation>
    <scope>NUCLEOTIDE SEQUENCE [LARGE SCALE GENOMIC DNA]</scope>
    <source>
        <strain evidence="14">DSM 5477 / BU-1</strain>
    </source>
</reference>
<organism evidence="13 14">
    <name type="scientific">Pelodictyon phaeoclathratiforme (strain DSM 5477 / BU-1)</name>
    <dbReference type="NCBI Taxonomy" id="324925"/>
    <lineage>
        <taxon>Bacteria</taxon>
        <taxon>Pseudomonadati</taxon>
        <taxon>Chlorobiota</taxon>
        <taxon>Chlorobiia</taxon>
        <taxon>Chlorobiales</taxon>
        <taxon>Chlorobiaceae</taxon>
        <taxon>Chlorobium/Pelodictyon group</taxon>
        <taxon>Pelodictyon</taxon>
    </lineage>
</organism>
<sequence length="247" mass="27558">MELFYTSTQHIDLDARNLVVDGDEFHHLVRVLRKKTGEKILVTDGNGLRCEASIAEIGKTSFTADILACSRIDRPNTEVTVALSLLKAPQRFELFLEKATELGVSTIIPMLTARTLSHPSNEKVQGKLNRWRTIMLSAARQSKRHYLPQLTEPLTFKKAAALQGYDLKLIPYELSEAPPKVKCSGKKILFLIGGEGGFTANEIEEARAAGFNELSFGKTILRAETAGIFAVALVRTQLLEEERIEWF</sequence>
<keyword evidence="6 10" id="KW-0808">Transferase</keyword>
<dbReference type="InterPro" id="IPR006700">
    <property type="entry name" value="RsmE"/>
</dbReference>
<evidence type="ECO:0000313" key="13">
    <source>
        <dbReference type="EMBL" id="ACF42670.1"/>
    </source>
</evidence>
<dbReference type="PIRSF" id="PIRSF015601">
    <property type="entry name" value="MTase_slr0722"/>
    <property type="match status" value="1"/>
</dbReference>
<dbReference type="EMBL" id="CP001110">
    <property type="protein sequence ID" value="ACF42670.1"/>
    <property type="molecule type" value="Genomic_DNA"/>
</dbReference>
<feature type="domain" description="Ribosomal RNA small subunit methyltransferase E PUA-like" evidence="12">
    <location>
        <begin position="20"/>
        <end position="67"/>
    </location>
</feature>
<comment type="subcellular location">
    <subcellularLocation>
        <location evidence="1 10">Cytoplasm</location>
    </subcellularLocation>
</comment>
<dbReference type="OrthoDB" id="9815641at2"/>
<evidence type="ECO:0000256" key="9">
    <source>
        <dbReference type="ARBA" id="ARBA00047944"/>
    </source>
</evidence>
<evidence type="ECO:0000256" key="8">
    <source>
        <dbReference type="ARBA" id="ARBA00025699"/>
    </source>
</evidence>
<keyword evidence="14" id="KW-1185">Reference proteome</keyword>
<dbReference type="Proteomes" id="UP000002724">
    <property type="component" value="Chromosome"/>
</dbReference>
<dbReference type="InterPro" id="IPR029028">
    <property type="entry name" value="Alpha/beta_knot_MTases"/>
</dbReference>
<dbReference type="GO" id="GO:0005737">
    <property type="term" value="C:cytoplasm"/>
    <property type="evidence" value="ECO:0007669"/>
    <property type="project" value="UniProtKB-SubCell"/>
</dbReference>
<evidence type="ECO:0000256" key="3">
    <source>
        <dbReference type="ARBA" id="ARBA00022490"/>
    </source>
</evidence>
<comment type="function">
    <text evidence="8 10">Specifically methylates the N3 position of the uracil ring of uridine 1498 (m3U1498) in 16S rRNA. Acts on the fully assembled 30S ribosomal subunit.</text>
</comment>
<dbReference type="InterPro" id="IPR046886">
    <property type="entry name" value="RsmE_MTase_dom"/>
</dbReference>
<dbReference type="PANTHER" id="PTHR30027">
    <property type="entry name" value="RIBOSOMAL RNA SMALL SUBUNIT METHYLTRANSFERASE E"/>
    <property type="match status" value="1"/>
</dbReference>
<keyword evidence="4 10" id="KW-0698">rRNA processing</keyword>
<dbReference type="NCBIfam" id="TIGR00046">
    <property type="entry name" value="RsmE family RNA methyltransferase"/>
    <property type="match status" value="1"/>
</dbReference>
<keyword evidence="5 10" id="KW-0489">Methyltransferase</keyword>
<accession>B4SC90</accession>
<dbReference type="InterPro" id="IPR029026">
    <property type="entry name" value="tRNA_m1G_MTases_N"/>
</dbReference>
<name>B4SC90_PELPB</name>
<dbReference type="InterPro" id="IPR015947">
    <property type="entry name" value="PUA-like_sf"/>
</dbReference>
<comment type="similarity">
    <text evidence="2 10">Belongs to the RNA methyltransferase RsmE family.</text>
</comment>
<dbReference type="GO" id="GO:0070042">
    <property type="term" value="F:rRNA (uridine-N3-)-methyltransferase activity"/>
    <property type="evidence" value="ECO:0007669"/>
    <property type="project" value="TreeGrafter"/>
</dbReference>
<dbReference type="NCBIfam" id="NF008705">
    <property type="entry name" value="PRK11713.6-4"/>
    <property type="match status" value="1"/>
</dbReference>
<evidence type="ECO:0000313" key="14">
    <source>
        <dbReference type="Proteomes" id="UP000002724"/>
    </source>
</evidence>
<dbReference type="KEGG" id="pph:Ppha_0337"/>
<dbReference type="SUPFAM" id="SSF75217">
    <property type="entry name" value="alpha/beta knot"/>
    <property type="match status" value="1"/>
</dbReference>
<proteinExistence type="inferred from homology"/>
<dbReference type="Pfam" id="PF04452">
    <property type="entry name" value="Methyltrans_RNA"/>
    <property type="match status" value="1"/>
</dbReference>
<dbReference type="AlphaFoldDB" id="B4SC90"/>
<dbReference type="RefSeq" id="WP_012507165.1">
    <property type="nucleotide sequence ID" value="NC_011060.1"/>
</dbReference>
<evidence type="ECO:0000256" key="1">
    <source>
        <dbReference type="ARBA" id="ARBA00004496"/>
    </source>
</evidence>
<dbReference type="eggNOG" id="COG1385">
    <property type="taxonomic scope" value="Bacteria"/>
</dbReference>
<evidence type="ECO:0000256" key="2">
    <source>
        <dbReference type="ARBA" id="ARBA00005528"/>
    </source>
</evidence>
<gene>
    <name evidence="13" type="ordered locus">Ppha_0337</name>
</gene>
<evidence type="ECO:0000256" key="5">
    <source>
        <dbReference type="ARBA" id="ARBA00022603"/>
    </source>
</evidence>
<dbReference type="GO" id="GO:0070475">
    <property type="term" value="P:rRNA base methylation"/>
    <property type="evidence" value="ECO:0007669"/>
    <property type="project" value="TreeGrafter"/>
</dbReference>
<dbReference type="InterPro" id="IPR046887">
    <property type="entry name" value="RsmE_PUA-like"/>
</dbReference>
<dbReference type="Gene3D" id="3.40.1280.10">
    <property type="match status" value="1"/>
</dbReference>
<dbReference type="EC" id="2.1.1.193" evidence="10"/>
<evidence type="ECO:0000259" key="12">
    <source>
        <dbReference type="Pfam" id="PF20260"/>
    </source>
</evidence>
<dbReference type="HOGENOM" id="CLU_067442_3_0_10"/>
<protein>
    <recommendedName>
        <fullName evidence="10">Ribosomal RNA small subunit methyltransferase E</fullName>
        <ecNumber evidence="10">2.1.1.193</ecNumber>
    </recommendedName>
</protein>
<evidence type="ECO:0000259" key="11">
    <source>
        <dbReference type="Pfam" id="PF04452"/>
    </source>
</evidence>
<evidence type="ECO:0000256" key="4">
    <source>
        <dbReference type="ARBA" id="ARBA00022552"/>
    </source>
</evidence>
<dbReference type="SUPFAM" id="SSF88697">
    <property type="entry name" value="PUA domain-like"/>
    <property type="match status" value="1"/>
</dbReference>